<keyword evidence="2" id="KW-0472">Membrane</keyword>
<feature type="compositionally biased region" description="Basic and acidic residues" evidence="1">
    <location>
        <begin position="18"/>
        <end position="53"/>
    </location>
</feature>
<dbReference type="AlphaFoldDB" id="A0A0X3PBK1"/>
<feature type="region of interest" description="Disordered" evidence="1">
    <location>
        <begin position="83"/>
        <end position="110"/>
    </location>
</feature>
<keyword evidence="2" id="KW-1133">Transmembrane helix</keyword>
<feature type="compositionally biased region" description="Polar residues" evidence="1">
    <location>
        <begin position="94"/>
        <end position="110"/>
    </location>
</feature>
<organism evidence="3">
    <name type="scientific">Schistocephalus solidus</name>
    <name type="common">Tapeworm</name>
    <dbReference type="NCBI Taxonomy" id="70667"/>
    <lineage>
        <taxon>Eukaryota</taxon>
        <taxon>Metazoa</taxon>
        <taxon>Spiralia</taxon>
        <taxon>Lophotrochozoa</taxon>
        <taxon>Platyhelminthes</taxon>
        <taxon>Cestoda</taxon>
        <taxon>Eucestoda</taxon>
        <taxon>Diphyllobothriidea</taxon>
        <taxon>Diphyllobothriidae</taxon>
        <taxon>Schistocephalus</taxon>
    </lineage>
</organism>
<gene>
    <name evidence="3" type="ORF">TR157756</name>
</gene>
<sequence length="201" mass="22295">TLKIVDTADDSSGSYITKKYDSREETLKKEDTSDDRKGSNHETKNDSTKETLKIVDTADDSRGSNSTTKYGAILQRKFINLTEETQKKEDNSDDSSPLNSTTKHNSKNKTLNVEYNTVQTNGFYKNKENEEGTLHKGDTPDDSKGYNYTTENDFGPFNGNVLSMKRITENGTGSSVVLISFSAVVAPFALIVFQCMGLQTN</sequence>
<evidence type="ECO:0000256" key="2">
    <source>
        <dbReference type="SAM" id="Phobius"/>
    </source>
</evidence>
<dbReference type="EMBL" id="GEEE01014545">
    <property type="protein sequence ID" value="JAP48680.1"/>
    <property type="molecule type" value="Transcribed_RNA"/>
</dbReference>
<accession>A0A0X3PBK1</accession>
<name>A0A0X3PBK1_SCHSO</name>
<feature type="region of interest" description="Disordered" evidence="1">
    <location>
        <begin position="125"/>
        <end position="146"/>
    </location>
</feature>
<feature type="compositionally biased region" description="Basic and acidic residues" evidence="1">
    <location>
        <begin position="125"/>
        <end position="144"/>
    </location>
</feature>
<evidence type="ECO:0000256" key="1">
    <source>
        <dbReference type="SAM" id="MobiDB-lite"/>
    </source>
</evidence>
<keyword evidence="2" id="KW-0812">Transmembrane</keyword>
<feature type="non-terminal residue" evidence="3">
    <location>
        <position position="1"/>
    </location>
</feature>
<reference evidence="3" key="1">
    <citation type="submission" date="2016-01" db="EMBL/GenBank/DDBJ databases">
        <title>Reference transcriptome for the parasite Schistocephalus solidus: insights into the molecular evolution of parasitism.</title>
        <authorList>
            <person name="Hebert F.O."/>
            <person name="Grambauer S."/>
            <person name="Barber I."/>
            <person name="Landry C.R."/>
            <person name="Aubin-Horth N."/>
        </authorList>
    </citation>
    <scope>NUCLEOTIDE SEQUENCE</scope>
</reference>
<feature type="transmembrane region" description="Helical" evidence="2">
    <location>
        <begin position="173"/>
        <end position="193"/>
    </location>
</feature>
<proteinExistence type="predicted"/>
<evidence type="ECO:0000313" key="3">
    <source>
        <dbReference type="EMBL" id="JAP48680.1"/>
    </source>
</evidence>
<protein>
    <submittedName>
        <fullName evidence="3">Uncharacterized protein</fullName>
    </submittedName>
</protein>
<feature type="region of interest" description="Disordered" evidence="1">
    <location>
        <begin position="1"/>
        <end position="68"/>
    </location>
</feature>